<keyword evidence="2" id="KW-0255">Endonuclease</keyword>
<evidence type="ECO:0000313" key="3">
    <source>
        <dbReference type="Proteomes" id="UP001144280"/>
    </source>
</evidence>
<dbReference type="InterPro" id="IPR003615">
    <property type="entry name" value="HNH_nuc"/>
</dbReference>
<sequence length="470" mass="51803">MRPREQRAWTATGIAVAQNPILNLILKAACQIFADRRVAPGVALFGAAIFARTYENQCVREALEQLRSVAGRCAGAPVWSLHDADLVDAVHAIHDAEQMLAAAKLHLVREIDGRNLPIAQEASSTSVWLRGRLHISIHTAGRMVDLARALDQRPSLDAALSTAAVNVEQAQIVAKTVHDLTDEASADVVDLAEKTLIEQHADQEPAVLRRLADRILAYVAPDLADDADRRAAERDEKRAQQTRAFALTNNGDGRFRLAGWLDAETAAIVNAALDPLCKPDHERTPAQRRADALVEVCQLALRTEQLPDNGGDRPQVVVTVPYDVVRKELRDGQLDSGERLTAEQVRRLACDAQILPVVLGGDGQILDVGQLRRLFTGPLRRALVARDGGCAFPGCDRPPRWCDAHHIKAWGAGGDTALDNGVLLCGYHHRLIHRGEWEVRMGADGKPEFIPPYYVDPERRPRRNIYHRRP</sequence>
<accession>A0ABQ5R651</accession>
<organism evidence="2 3">
    <name type="scientific">Phytohabitans aurantiacus</name>
    <dbReference type="NCBI Taxonomy" id="3016789"/>
    <lineage>
        <taxon>Bacteria</taxon>
        <taxon>Bacillati</taxon>
        <taxon>Actinomycetota</taxon>
        <taxon>Actinomycetes</taxon>
        <taxon>Micromonosporales</taxon>
        <taxon>Micromonosporaceae</taxon>
    </lineage>
</organism>
<dbReference type="Proteomes" id="UP001144280">
    <property type="component" value="Unassembled WGS sequence"/>
</dbReference>
<dbReference type="GO" id="GO:0004519">
    <property type="term" value="F:endonuclease activity"/>
    <property type="evidence" value="ECO:0007669"/>
    <property type="project" value="UniProtKB-KW"/>
</dbReference>
<dbReference type="SMART" id="SM00507">
    <property type="entry name" value="HNHc"/>
    <property type="match status" value="1"/>
</dbReference>
<name>A0ABQ5R651_9ACTN</name>
<dbReference type="EMBL" id="BSDI01000044">
    <property type="protein sequence ID" value="GLI01430.1"/>
    <property type="molecule type" value="Genomic_DNA"/>
</dbReference>
<dbReference type="Pfam" id="PF02720">
    <property type="entry name" value="DUF222"/>
    <property type="match status" value="1"/>
</dbReference>
<proteinExistence type="predicted"/>
<evidence type="ECO:0000313" key="2">
    <source>
        <dbReference type="EMBL" id="GLI01430.1"/>
    </source>
</evidence>
<protein>
    <submittedName>
        <fullName evidence="2">HNH endonuclease</fullName>
    </submittedName>
</protein>
<dbReference type="InterPro" id="IPR003870">
    <property type="entry name" value="DUF222"/>
</dbReference>
<dbReference type="CDD" id="cd00085">
    <property type="entry name" value="HNHc"/>
    <property type="match status" value="1"/>
</dbReference>
<keyword evidence="2" id="KW-0378">Hydrolase</keyword>
<feature type="domain" description="HNH nuclease" evidence="1">
    <location>
        <begin position="378"/>
        <end position="430"/>
    </location>
</feature>
<evidence type="ECO:0000259" key="1">
    <source>
        <dbReference type="SMART" id="SM00507"/>
    </source>
</evidence>
<keyword evidence="2" id="KW-0540">Nuclease</keyword>
<comment type="caution">
    <text evidence="2">The sequence shown here is derived from an EMBL/GenBank/DDBJ whole genome shotgun (WGS) entry which is preliminary data.</text>
</comment>
<gene>
    <name evidence="2" type="ORF">Pa4123_67060</name>
</gene>
<reference evidence="2" key="1">
    <citation type="submission" date="2022-12" db="EMBL/GenBank/DDBJ databases">
        <title>New Phytohabitans aurantiacus sp. RD004123 nov., an actinomycete isolated from soil.</title>
        <authorList>
            <person name="Triningsih D.W."/>
            <person name="Harunari E."/>
            <person name="Igarashi Y."/>
        </authorList>
    </citation>
    <scope>NUCLEOTIDE SEQUENCE</scope>
    <source>
        <strain evidence="2">RD004123</strain>
    </source>
</reference>
<keyword evidence="3" id="KW-1185">Reference proteome</keyword>